<protein>
    <recommendedName>
        <fullName evidence="4">Right handed beta helix domain-containing protein</fullName>
    </recommendedName>
</protein>
<keyword evidence="1" id="KW-0472">Membrane</keyword>
<dbReference type="AlphaFoldDB" id="M0MB06"/>
<accession>M0MB06</accession>
<dbReference type="PATRIC" id="fig|1227455.4.peg.3529"/>
<comment type="caution">
    <text evidence="2">The sequence shown here is derived from an EMBL/GenBank/DDBJ whole genome shotgun (WGS) entry which is preliminary data.</text>
</comment>
<dbReference type="Gene3D" id="2.160.20.10">
    <property type="entry name" value="Single-stranded right-handed beta-helix, Pectin lyase-like"/>
    <property type="match status" value="1"/>
</dbReference>
<dbReference type="EMBL" id="AOMD01000034">
    <property type="protein sequence ID" value="EMA42508.1"/>
    <property type="molecule type" value="Genomic_DNA"/>
</dbReference>
<sequence>MSDRPPKSDLPTTRRAFLRSSVGIGASGTFVSAGVAKSSGTIDPATKRTQETLRDGSRFETPGQPSRAAYRALAQIERNVAQRSGSPTFDRVVSAIEYLGIGPNDPIDEALERADAAGDLDGVLLDFPPGTYRLSDGFSISPDGDFGIVGPRATFRLDPDLRCEVKIHDLSRGLFEGFTFDQRAGRAAVSVLLSTDGHIDARDLTYRGTAAAVDDDQGALLRPVAENRTASIRIDDLHARGGTNAGSHAWVGSDPPPNHVAGGIVGAFVGRANEGVVQFVDPVLHGWENGLYATRTRGAVQVIGGRFVNNNNTAVRISGAESFCDGATIVLDAQRWPDSHPGAFTIGEIQGVSAVRLETGGLDKSGTQLRNLDVRAYAMQKCPGLVVYRGSAGAGRMRRCRLTNHLDGTPAIVIDPPGAGPYSAPPGSQAVRMDHIEIRGSMTSAPAVRGSTERPNSLLADSCIRIPDAGPADVRAVRTRNVGYGADCTASQRIDSQFGVPSDVPAIRNTTVQPPSPGPGLPGLGVLVGLGAITAYVMATLPPILREKFRS</sequence>
<keyword evidence="1" id="KW-1133">Transmembrane helix</keyword>
<organism evidence="2 3">
    <name type="scientific">Halococcus saccharolyticus DSM 5350</name>
    <dbReference type="NCBI Taxonomy" id="1227455"/>
    <lineage>
        <taxon>Archaea</taxon>
        <taxon>Methanobacteriati</taxon>
        <taxon>Methanobacteriota</taxon>
        <taxon>Stenosarchaea group</taxon>
        <taxon>Halobacteria</taxon>
        <taxon>Halobacteriales</taxon>
        <taxon>Halococcaceae</taxon>
        <taxon>Halococcus</taxon>
    </lineage>
</organism>
<proteinExistence type="predicted"/>
<evidence type="ECO:0000256" key="1">
    <source>
        <dbReference type="SAM" id="Phobius"/>
    </source>
</evidence>
<dbReference type="STRING" id="1227455.C449_17337"/>
<dbReference type="OrthoDB" id="202667at2157"/>
<gene>
    <name evidence="2" type="ORF">C449_17337</name>
</gene>
<name>M0MB06_9EURY</name>
<keyword evidence="3" id="KW-1185">Reference proteome</keyword>
<dbReference type="Proteomes" id="UP000011669">
    <property type="component" value="Unassembled WGS sequence"/>
</dbReference>
<reference evidence="2 3" key="1">
    <citation type="journal article" date="2014" name="PLoS Genet.">
        <title>Phylogenetically driven sequencing of extremely halophilic archaea reveals strategies for static and dynamic osmo-response.</title>
        <authorList>
            <person name="Becker E.A."/>
            <person name="Seitzer P.M."/>
            <person name="Tritt A."/>
            <person name="Larsen D."/>
            <person name="Krusor M."/>
            <person name="Yao A.I."/>
            <person name="Wu D."/>
            <person name="Madern D."/>
            <person name="Eisen J.A."/>
            <person name="Darling A.E."/>
            <person name="Facciotti M.T."/>
        </authorList>
    </citation>
    <scope>NUCLEOTIDE SEQUENCE [LARGE SCALE GENOMIC DNA]</scope>
    <source>
        <strain evidence="2 3">DSM 5350</strain>
    </source>
</reference>
<keyword evidence="1" id="KW-0812">Transmembrane</keyword>
<dbReference type="PROSITE" id="PS51318">
    <property type="entry name" value="TAT"/>
    <property type="match status" value="1"/>
</dbReference>
<evidence type="ECO:0008006" key="4">
    <source>
        <dbReference type="Google" id="ProtNLM"/>
    </source>
</evidence>
<evidence type="ECO:0000313" key="2">
    <source>
        <dbReference type="EMBL" id="EMA42508.1"/>
    </source>
</evidence>
<dbReference type="InterPro" id="IPR006311">
    <property type="entry name" value="TAT_signal"/>
</dbReference>
<dbReference type="InterPro" id="IPR012334">
    <property type="entry name" value="Pectin_lyas_fold"/>
</dbReference>
<evidence type="ECO:0000313" key="3">
    <source>
        <dbReference type="Proteomes" id="UP000011669"/>
    </source>
</evidence>
<dbReference type="InParanoid" id="M0MB06"/>
<feature type="transmembrane region" description="Helical" evidence="1">
    <location>
        <begin position="523"/>
        <end position="545"/>
    </location>
</feature>